<protein>
    <recommendedName>
        <fullName evidence="4">Transmembrane protein</fullName>
    </recommendedName>
</protein>
<keyword evidence="1" id="KW-0732">Signal</keyword>
<dbReference type="GeneID" id="92513822"/>
<evidence type="ECO:0000313" key="3">
    <source>
        <dbReference type="Proteomes" id="UP000673552"/>
    </source>
</evidence>
<evidence type="ECO:0000256" key="1">
    <source>
        <dbReference type="SAM" id="SignalP"/>
    </source>
</evidence>
<feature type="signal peptide" evidence="1">
    <location>
        <begin position="1"/>
        <end position="26"/>
    </location>
</feature>
<organism evidence="2 3">
    <name type="scientific">Leishmania martiniquensis</name>
    <dbReference type="NCBI Taxonomy" id="1580590"/>
    <lineage>
        <taxon>Eukaryota</taxon>
        <taxon>Discoba</taxon>
        <taxon>Euglenozoa</taxon>
        <taxon>Kinetoplastea</taxon>
        <taxon>Metakinetoplastina</taxon>
        <taxon>Trypanosomatida</taxon>
        <taxon>Trypanosomatidae</taxon>
        <taxon>Leishmaniinae</taxon>
        <taxon>Leishmania</taxon>
    </lineage>
</organism>
<gene>
    <name evidence="2" type="ORF">LSCM1_03777</name>
</gene>
<dbReference type="KEGG" id="lmat:92513822"/>
<dbReference type="RefSeq" id="XP_067176678.1">
    <property type="nucleotide sequence ID" value="XM_067321310.1"/>
</dbReference>
<proteinExistence type="predicted"/>
<dbReference type="OrthoDB" id="272671at2759"/>
<dbReference type="AlphaFoldDB" id="A0A836H960"/>
<reference evidence="3" key="1">
    <citation type="journal article" date="2021" name="Microbiol. Resour. Announc.">
        <title>LGAAP: Leishmaniinae Genome Assembly and Annotation Pipeline.</title>
        <authorList>
            <person name="Almutairi H."/>
            <person name="Urbaniak M.D."/>
            <person name="Bates M.D."/>
            <person name="Jariyapan N."/>
            <person name="Kwakye-Nuako G."/>
            <person name="Thomaz-Soccol V."/>
            <person name="Al-Salem W.S."/>
            <person name="Dillon R.J."/>
            <person name="Bates P.A."/>
            <person name="Gatherer D."/>
        </authorList>
    </citation>
    <scope>NUCLEOTIDE SEQUENCE [LARGE SCALE GENOMIC DNA]</scope>
</reference>
<dbReference type="Proteomes" id="UP000673552">
    <property type="component" value="Unassembled WGS sequence"/>
</dbReference>
<accession>A0A836H960</accession>
<evidence type="ECO:0008006" key="4">
    <source>
        <dbReference type="Google" id="ProtNLM"/>
    </source>
</evidence>
<dbReference type="EMBL" id="JAFEUZ010000030">
    <property type="protein sequence ID" value="KAG5472378.1"/>
    <property type="molecule type" value="Genomic_DNA"/>
</dbReference>
<feature type="chain" id="PRO_5032607998" description="Transmembrane protein" evidence="1">
    <location>
        <begin position="27"/>
        <end position="369"/>
    </location>
</feature>
<name>A0A836H960_9TRYP</name>
<comment type="caution">
    <text evidence="2">The sequence shown here is derived from an EMBL/GenBank/DDBJ whole genome shotgun (WGS) entry which is preliminary data.</text>
</comment>
<sequence>MKSSAVFCRAVTAMLLAVALWVLTLAAPSVAVTASPATSAARAVPLFEQLFAQSFQVSVVTQSFGAFNATLRIRASLNFPERVQGELIPIGEPKLRSGRQTQLPHFQRARSVEDEKFSSLPYPVSVGSRRTNGKKSGTHESSIRGFAFAGEEERPSLLMVDLHLRHSDAMEGAASVYYLPAELTALRAQCEGMGEGSVPPSATVEFAFRPEVGHMTGNPLSDVADLAYVSSAIVAMGGPSSTPKGSGAAGEEVDGSPAAAANQGGIIFRWITEHEFSAHVMIPIAEASVSESTHMERIWVYGYTPTSKRLFDRKQPEVPWYNKYMMLGAALMGFVVQVVSGITEGKRRAQEKAELEAKLLEQERSKKKK</sequence>
<keyword evidence="3" id="KW-1185">Reference proteome</keyword>
<evidence type="ECO:0000313" key="2">
    <source>
        <dbReference type="EMBL" id="KAG5472378.1"/>
    </source>
</evidence>
<reference evidence="3" key="2">
    <citation type="journal article" date="2021" name="Sci. Data">
        <title>Chromosome-scale genome sequencing, assembly and annotation of six genomes from subfamily Leishmaniinae.</title>
        <authorList>
            <person name="Almutairi H."/>
            <person name="Urbaniak M.D."/>
            <person name="Bates M.D."/>
            <person name="Jariyapan N."/>
            <person name="Kwakye-Nuako G."/>
            <person name="Thomaz Soccol V."/>
            <person name="Al-Salem W.S."/>
            <person name="Dillon R.J."/>
            <person name="Bates P.A."/>
            <person name="Gatherer D."/>
        </authorList>
    </citation>
    <scope>NUCLEOTIDE SEQUENCE [LARGE SCALE GENOMIC DNA]</scope>
</reference>